<dbReference type="SUPFAM" id="SSF111364">
    <property type="entry name" value="Tsx-like channel"/>
    <property type="match status" value="1"/>
</dbReference>
<evidence type="ECO:0000313" key="3">
    <source>
        <dbReference type="EMBL" id="WCL55201.1"/>
    </source>
</evidence>
<evidence type="ECO:0000256" key="2">
    <source>
        <dbReference type="SAM" id="SignalP"/>
    </source>
</evidence>
<dbReference type="Gene3D" id="2.40.230.20">
    <property type="entry name" value="Nucleoside-specific channel-forming protein, Tsx-like"/>
    <property type="match status" value="1"/>
</dbReference>
<dbReference type="EMBL" id="CP116805">
    <property type="protein sequence ID" value="WCL55201.1"/>
    <property type="molecule type" value="Genomic_DNA"/>
</dbReference>
<dbReference type="InterPro" id="IPR036777">
    <property type="entry name" value="Channel_Tsx-like_sf"/>
</dbReference>
<accession>A0AAF0BMY7</accession>
<name>A0AAF0BMY7_9PROT</name>
<dbReference type="InterPro" id="IPR018013">
    <property type="entry name" value="Channel_Tsx-like"/>
</dbReference>
<evidence type="ECO:0000256" key="1">
    <source>
        <dbReference type="ARBA" id="ARBA00008728"/>
    </source>
</evidence>
<dbReference type="RefSeq" id="WP_289504976.1">
    <property type="nucleotide sequence ID" value="NZ_CP116805.1"/>
</dbReference>
<gene>
    <name evidence="3" type="ORF">PH603_05435</name>
</gene>
<protein>
    <submittedName>
        <fullName evidence="3">Outer membrane protein OmpK</fullName>
    </submittedName>
</protein>
<dbReference type="KEGG" id="gso:PH603_05435"/>
<dbReference type="Proteomes" id="UP001217500">
    <property type="component" value="Chromosome"/>
</dbReference>
<sequence length="254" mass="27820">MAVVRKALAMLLCTFSVAAEAGDKLVQWTDTSLTALFGTNFKVTGDDATTLTFEHASGWSFGDLFMFVDVTDYHDNPVRGGSWYGEFSPRFSLKKVGLINLPDDGFLKDLTIATTWEKGKNGVEALLIGPGTSLAVPGFAFFQVNVYARKDTGKGAGFEDAQVTVSWRKRFSIGQQEFVIDGFADYVMGWGPQAANLHLVPQVKWDMGKAMGLGDHRLYLGSEIDIWTNKFGIPDSGAFPTDQLGLNLILKAHF</sequence>
<reference evidence="3" key="1">
    <citation type="submission" date="2023-01" db="EMBL/GenBank/DDBJ databases">
        <title>The genome sequence of Kordiimonadaceae bacterium 6D33.</title>
        <authorList>
            <person name="Liu Y."/>
        </authorList>
    </citation>
    <scope>NUCLEOTIDE SEQUENCE</scope>
    <source>
        <strain evidence="3">6D33</strain>
    </source>
</reference>
<comment type="similarity">
    <text evidence="1">Belongs to the nucleoside-specific channel-forming outer membrane porin (Tsx) (TC 1.B.10) family.</text>
</comment>
<feature type="signal peptide" evidence="2">
    <location>
        <begin position="1"/>
        <end position="21"/>
    </location>
</feature>
<dbReference type="Pfam" id="PF03502">
    <property type="entry name" value="Channel_Tsx"/>
    <property type="match status" value="1"/>
</dbReference>
<feature type="chain" id="PRO_5042248339" evidence="2">
    <location>
        <begin position="22"/>
        <end position="254"/>
    </location>
</feature>
<dbReference type="GO" id="GO:0009279">
    <property type="term" value="C:cell outer membrane"/>
    <property type="evidence" value="ECO:0007669"/>
    <property type="project" value="InterPro"/>
</dbReference>
<evidence type="ECO:0000313" key="4">
    <source>
        <dbReference type="Proteomes" id="UP001217500"/>
    </source>
</evidence>
<keyword evidence="2" id="KW-0732">Signal</keyword>
<proteinExistence type="inferred from homology"/>
<keyword evidence="4" id="KW-1185">Reference proteome</keyword>
<dbReference type="AlphaFoldDB" id="A0AAF0BMY7"/>
<organism evidence="3 4">
    <name type="scientific">Gimibacter soli</name>
    <dbReference type="NCBI Taxonomy" id="3024400"/>
    <lineage>
        <taxon>Bacteria</taxon>
        <taxon>Pseudomonadati</taxon>
        <taxon>Pseudomonadota</taxon>
        <taxon>Alphaproteobacteria</taxon>
        <taxon>Kordiimonadales</taxon>
        <taxon>Temperatibacteraceae</taxon>
        <taxon>Gimibacter</taxon>
    </lineage>
</organism>